<dbReference type="InterPro" id="IPR013783">
    <property type="entry name" value="Ig-like_fold"/>
</dbReference>
<dbReference type="InterPro" id="IPR002909">
    <property type="entry name" value="IPT_dom"/>
</dbReference>
<accession>A0A0G1XLR6</accession>
<gene>
    <name evidence="3" type="ORF">UY74_C0006G0009</name>
</gene>
<dbReference type="SUPFAM" id="SSF81296">
    <property type="entry name" value="E set domains"/>
    <property type="match status" value="1"/>
</dbReference>
<name>A0A0G1XLR6_9BACT</name>
<dbReference type="CDD" id="cd00146">
    <property type="entry name" value="PKD"/>
    <property type="match status" value="1"/>
</dbReference>
<dbReference type="Pfam" id="PF18911">
    <property type="entry name" value="PKD_4"/>
    <property type="match status" value="1"/>
</dbReference>
<feature type="signal peptide" evidence="1">
    <location>
        <begin position="1"/>
        <end position="22"/>
    </location>
</feature>
<dbReference type="InterPro" id="IPR002477">
    <property type="entry name" value="Peptidoglycan-bd-like"/>
</dbReference>
<evidence type="ECO:0000313" key="3">
    <source>
        <dbReference type="EMBL" id="KKW31810.1"/>
    </source>
</evidence>
<dbReference type="InterPro" id="IPR000601">
    <property type="entry name" value="PKD_dom"/>
</dbReference>
<dbReference type="InterPro" id="IPR014756">
    <property type="entry name" value="Ig_E-set"/>
</dbReference>
<dbReference type="Gene3D" id="1.10.101.10">
    <property type="entry name" value="PGBD-like superfamily/PGBD"/>
    <property type="match status" value="1"/>
</dbReference>
<organism evidence="3 4">
    <name type="scientific">Candidatus Kaiserbacteria bacterium GW2011_GWC2_52_8b</name>
    <dbReference type="NCBI Taxonomy" id="1618676"/>
    <lineage>
        <taxon>Bacteria</taxon>
        <taxon>Candidatus Kaiseribacteriota</taxon>
    </lineage>
</organism>
<dbReference type="Pfam" id="PF01833">
    <property type="entry name" value="TIG"/>
    <property type="match status" value="1"/>
</dbReference>
<dbReference type="AlphaFoldDB" id="A0A0G1XLR6"/>
<keyword evidence="1" id="KW-0732">Signal</keyword>
<feature type="chain" id="PRO_5002540785" description="PKD domain-containing protein" evidence="1">
    <location>
        <begin position="23"/>
        <end position="364"/>
    </location>
</feature>
<evidence type="ECO:0000256" key="1">
    <source>
        <dbReference type="SAM" id="SignalP"/>
    </source>
</evidence>
<dbReference type="EMBL" id="LCRF01000006">
    <property type="protein sequence ID" value="KKW31810.1"/>
    <property type="molecule type" value="Genomic_DNA"/>
</dbReference>
<dbReference type="SUPFAM" id="SSF49299">
    <property type="entry name" value="PKD domain"/>
    <property type="match status" value="1"/>
</dbReference>
<dbReference type="InterPro" id="IPR036366">
    <property type="entry name" value="PGBDSf"/>
</dbReference>
<evidence type="ECO:0000313" key="4">
    <source>
        <dbReference type="Proteomes" id="UP000034445"/>
    </source>
</evidence>
<reference evidence="3 4" key="1">
    <citation type="journal article" date="2015" name="Nature">
        <title>rRNA introns, odd ribosomes, and small enigmatic genomes across a large radiation of phyla.</title>
        <authorList>
            <person name="Brown C.T."/>
            <person name="Hug L.A."/>
            <person name="Thomas B.C."/>
            <person name="Sharon I."/>
            <person name="Castelle C.J."/>
            <person name="Singh A."/>
            <person name="Wilkins M.J."/>
            <person name="Williams K.H."/>
            <person name="Banfield J.F."/>
        </authorList>
    </citation>
    <scope>NUCLEOTIDE SEQUENCE [LARGE SCALE GENOMIC DNA]</scope>
</reference>
<dbReference type="Pfam" id="PF01471">
    <property type="entry name" value="PG_binding_1"/>
    <property type="match status" value="1"/>
</dbReference>
<dbReference type="Gene3D" id="2.60.40.10">
    <property type="entry name" value="Immunoglobulins"/>
    <property type="match status" value="2"/>
</dbReference>
<sequence>MKTYIVSAVIGVSLLGAGIASAQTYQVSYPGCSSIVSDLSYGSRGSQVSALQTYLVAQNYSGGGNWMLTGYYGQATTVAVRIFQGLHGLPQTGIADSATRAAMCLPGQGGGSYYGSMYGYNQNYAQNYTVPFNYYNTYPPPFAQGYSGTQYNYNYSYGYPWYTTGYITLTSLSPQSGPIGTNVIVYGYGFSAERNSVRFGNGVIADLRSGDGRTLTFTVPSEISGYGYQPIGLGSYNVSVTNALGQTSNAVPFTITSIGGNTGPISITSVNGPTNLYTGQTGTWAIYVNSPSNTQLTSSVRWGDENYYGYAAAVPQTTYSSNSVTFSHTYQNPGTYTVTFTVTNQNGQQNSSSVTVNVSYRTYY</sequence>
<protein>
    <recommendedName>
        <fullName evidence="2">PKD domain-containing protein</fullName>
    </recommendedName>
</protein>
<dbReference type="PROSITE" id="PS50093">
    <property type="entry name" value="PKD"/>
    <property type="match status" value="1"/>
</dbReference>
<evidence type="ECO:0000259" key="2">
    <source>
        <dbReference type="PROSITE" id="PS50093"/>
    </source>
</evidence>
<dbReference type="Proteomes" id="UP000034445">
    <property type="component" value="Unassembled WGS sequence"/>
</dbReference>
<proteinExistence type="predicted"/>
<comment type="caution">
    <text evidence="3">The sequence shown here is derived from an EMBL/GenBank/DDBJ whole genome shotgun (WGS) entry which is preliminary data.</text>
</comment>
<dbReference type="InterPro" id="IPR035986">
    <property type="entry name" value="PKD_dom_sf"/>
</dbReference>
<dbReference type="CDD" id="cd00102">
    <property type="entry name" value="IPT"/>
    <property type="match status" value="1"/>
</dbReference>
<feature type="domain" description="PKD" evidence="2">
    <location>
        <begin position="308"/>
        <end position="358"/>
    </location>
</feature>
<dbReference type="SUPFAM" id="SSF47090">
    <property type="entry name" value="PGBD-like"/>
    <property type="match status" value="1"/>
</dbReference>
<dbReference type="InterPro" id="IPR036365">
    <property type="entry name" value="PGBD-like_sf"/>
</dbReference>